<dbReference type="Proteomes" id="UP000654993">
    <property type="component" value="Unassembled WGS sequence"/>
</dbReference>
<dbReference type="InterPro" id="IPR007863">
    <property type="entry name" value="Peptidase_M16_C"/>
</dbReference>
<protein>
    <submittedName>
        <fullName evidence="2">Peptidase M16</fullName>
    </submittedName>
</protein>
<proteinExistence type="predicted"/>
<dbReference type="NCBIfam" id="NF047422">
    <property type="entry name" value="YfmF_fam"/>
    <property type="match status" value="1"/>
</dbReference>
<dbReference type="Gene3D" id="3.30.830.10">
    <property type="entry name" value="Metalloenzyme, LuxS/M16 peptidase-like"/>
    <property type="match status" value="2"/>
</dbReference>
<keyword evidence="3" id="KW-1185">Reference proteome</keyword>
<dbReference type="PANTHER" id="PTHR11851">
    <property type="entry name" value="METALLOPROTEASE"/>
    <property type="match status" value="1"/>
</dbReference>
<dbReference type="Pfam" id="PF05193">
    <property type="entry name" value="Peptidase_M16_C"/>
    <property type="match status" value="1"/>
</dbReference>
<feature type="domain" description="Peptidase M16 C-terminal" evidence="1">
    <location>
        <begin position="184"/>
        <end position="357"/>
    </location>
</feature>
<reference evidence="2" key="2">
    <citation type="journal article" date="2021" name="Data Brief">
        <title>Draft genome sequence data of the facultative, thermophilic, xylanolytic bacterium Paenibacillus sp. strain DA-C8.</title>
        <authorList>
            <person name="Chhe C."/>
            <person name="Uke A."/>
            <person name="Baramee S."/>
            <person name="Ungkulpasvich U."/>
            <person name="Tachaapaikoon C."/>
            <person name="Pason P."/>
            <person name="Waeonukul R."/>
            <person name="Ratanakhanokchai K."/>
            <person name="Kosugi A."/>
        </authorList>
    </citation>
    <scope>NUCLEOTIDE SEQUENCE</scope>
    <source>
        <strain evidence="2">DA-C8</strain>
    </source>
</reference>
<reference evidence="2" key="1">
    <citation type="submission" date="2020-08" db="EMBL/GenBank/DDBJ databases">
        <authorList>
            <person name="Uke A."/>
            <person name="Chhe C."/>
            <person name="Baramee S."/>
            <person name="Kosugi A."/>
        </authorList>
    </citation>
    <scope>NUCLEOTIDE SEQUENCE</scope>
    <source>
        <strain evidence="2">DA-C8</strain>
    </source>
</reference>
<dbReference type="AlphaFoldDB" id="A0A916QDN4"/>
<evidence type="ECO:0000259" key="1">
    <source>
        <dbReference type="Pfam" id="PF05193"/>
    </source>
</evidence>
<dbReference type="InterPro" id="IPR011249">
    <property type="entry name" value="Metalloenz_LuxS/M16"/>
</dbReference>
<dbReference type="InterPro" id="IPR050361">
    <property type="entry name" value="MPP/UQCRC_Complex"/>
</dbReference>
<dbReference type="RefSeq" id="WP_242457437.1">
    <property type="nucleotide sequence ID" value="NZ_BMAQ01000006.1"/>
</dbReference>
<organism evidence="2 3">
    <name type="scientific">Insulibacter thermoxylanivorax</name>
    <dbReference type="NCBI Taxonomy" id="2749268"/>
    <lineage>
        <taxon>Bacteria</taxon>
        <taxon>Bacillati</taxon>
        <taxon>Bacillota</taxon>
        <taxon>Bacilli</taxon>
        <taxon>Bacillales</taxon>
        <taxon>Paenibacillaceae</taxon>
        <taxon>Insulibacter</taxon>
    </lineage>
</organism>
<dbReference type="EMBL" id="BMAQ01000006">
    <property type="protein sequence ID" value="GFR37664.1"/>
    <property type="molecule type" value="Genomic_DNA"/>
</dbReference>
<dbReference type="SUPFAM" id="SSF63411">
    <property type="entry name" value="LuxS/MPP-like metallohydrolase"/>
    <property type="match status" value="2"/>
</dbReference>
<name>A0A916QDN4_9BACL</name>
<dbReference type="GO" id="GO:0046872">
    <property type="term" value="F:metal ion binding"/>
    <property type="evidence" value="ECO:0007669"/>
    <property type="project" value="InterPro"/>
</dbReference>
<comment type="caution">
    <text evidence="2">The sequence shown here is derived from an EMBL/GenBank/DDBJ whole genome shotgun (WGS) entry which is preliminary data.</text>
</comment>
<evidence type="ECO:0000313" key="2">
    <source>
        <dbReference type="EMBL" id="GFR37664.1"/>
    </source>
</evidence>
<gene>
    <name evidence="2" type="ORF">PRECH8_09600</name>
</gene>
<sequence length="429" mass="48944">MPTFASAEVNHMRLHVLPSKQFKTYSLAVYMGVPLNEDTVTTTALIPYVLRRGNVNFPETKQFRERLDDLYGAGFNFDIVKRGNYQIVILRMDIVDDTYLSSESNSLLQEAIQFMADTLLRPVLEDGKFKESYVRAEKETLRKRIASIVNNKIQYAAERCIAEMCKDEPYRLSPLGIADDLDGIDASQLYDAYRRLLDQACFDIYIVGNTTLEDVEPLIRREFDLERSKLSVYEPVRDRIQAVEPREVIERLDVNQGKLNMGLRAYVTYGDDAYPAALLYNGLLGGYPHSKLFIHVREKESLAYYASSRYDGHKGILTIQTGIEIANKEKAEAIIRQQLEDLKQGRFEEDELDKTKAMIINTLHEMNDSAFEQIGYHFNTVLSGRTRSKQELIDQIQAADAAAVVEIAKQVELDTVYFLRNDEGGEAGQ</sequence>
<evidence type="ECO:0000313" key="3">
    <source>
        <dbReference type="Proteomes" id="UP000654993"/>
    </source>
</evidence>
<accession>A0A916QDN4</accession>
<dbReference type="PANTHER" id="PTHR11851:SF186">
    <property type="entry name" value="INACTIVE METALLOPROTEASE YMFF-RELATED"/>
    <property type="match status" value="1"/>
</dbReference>